<dbReference type="InterPro" id="IPR030564">
    <property type="entry name" value="Myotubularin"/>
</dbReference>
<name>A0AAV8Z4L4_9CUCU</name>
<feature type="binding site" evidence="3">
    <location>
        <begin position="399"/>
        <end position="405"/>
    </location>
    <ligand>
        <name>substrate</name>
    </ligand>
</feature>
<dbReference type="SUPFAM" id="SSF52799">
    <property type="entry name" value="(Phosphotyrosine protein) phosphatases II"/>
    <property type="match status" value="1"/>
</dbReference>
<keyword evidence="7" id="KW-1185">Reference proteome</keyword>
<comment type="similarity">
    <text evidence="1">Belongs to the protein-tyrosine phosphatase family. Non-receptor class myotubularin subfamily.</text>
</comment>
<dbReference type="GO" id="GO:0019903">
    <property type="term" value="F:protein phosphatase binding"/>
    <property type="evidence" value="ECO:0007669"/>
    <property type="project" value="TreeGrafter"/>
</dbReference>
<dbReference type="PROSITE" id="PS51339">
    <property type="entry name" value="PPASE_MYOTUBULARIN"/>
    <property type="match status" value="1"/>
</dbReference>
<dbReference type="InterPro" id="IPR000242">
    <property type="entry name" value="PTP_cat"/>
</dbReference>
<gene>
    <name evidence="6" type="ORF">NQ318_002307</name>
</gene>
<dbReference type="PROSITE" id="PS50055">
    <property type="entry name" value="TYR_PHOSPHATASE_PTP"/>
    <property type="match status" value="1"/>
</dbReference>
<dbReference type="GO" id="GO:0004438">
    <property type="term" value="F:phosphatidylinositol-3-phosphate phosphatase activity"/>
    <property type="evidence" value="ECO:0007669"/>
    <property type="project" value="TreeGrafter"/>
</dbReference>
<dbReference type="InterPro" id="IPR010569">
    <property type="entry name" value="Myotubularin-like_Pase_dom"/>
</dbReference>
<dbReference type="Gene3D" id="2.30.29.30">
    <property type="entry name" value="Pleckstrin-homology domain (PH domain)/Phosphotyrosine-binding domain (PTB)"/>
    <property type="match status" value="1"/>
</dbReference>
<dbReference type="Proteomes" id="UP001162162">
    <property type="component" value="Unassembled WGS sequence"/>
</dbReference>
<dbReference type="GO" id="GO:0016020">
    <property type="term" value="C:membrane"/>
    <property type="evidence" value="ECO:0007669"/>
    <property type="project" value="TreeGrafter"/>
</dbReference>
<evidence type="ECO:0000256" key="1">
    <source>
        <dbReference type="ARBA" id="ARBA00007471"/>
    </source>
</evidence>
<sequence length="530" mass="61297">MLDVQVQNEMDSTDQPNSIFHVEQIYMYPLQPNDTKNMTFGLLTGETVVHSGTCIDGSILITNYRLYLQSGKNHYHIPLGLIEVVEPREPFYLHIGCKDARTYGCSFKNNEECVEWNNHIVKAVDPQRPLKQLFAFYHCVWSKQKDYDETTRRLESQKRYTFNKEMFENEMIRLQFEGDSWRISKYPPYLLVPSCINDDVLESVAKFRTSRRIPAAVWRHTRNGAVIARCSQPEVGWLGWRSAEDEELIKAISAACNFDRSQRVNSDKDSNLSHSPGSFHSDESLQITSEMNHQEKKVLIMDARSYTTAVANRARGGGCECPEYYPNCEIQFMNLANIHSIRKSFHALRQLCTSSADQPNWFSQLEGTRWLLHMSGLMKAAVTLVTAVERDERPVVVHCSDGWDRTSQIVALGELLLDPYYRTTEGFRILIEREWLAFGHKFADRCGHATCSPDINERCPVFLQWLDCVHQLLTQFPCAFEFSHIYLVKLVQHTYSSLFGTFLCNTQQERIAMVHDKTFFRLGLFEFALL</sequence>
<dbReference type="GO" id="GO:0004725">
    <property type="term" value="F:protein tyrosine phosphatase activity"/>
    <property type="evidence" value="ECO:0007669"/>
    <property type="project" value="InterPro"/>
</dbReference>
<organism evidence="6 7">
    <name type="scientific">Aromia moschata</name>
    <dbReference type="NCBI Taxonomy" id="1265417"/>
    <lineage>
        <taxon>Eukaryota</taxon>
        <taxon>Metazoa</taxon>
        <taxon>Ecdysozoa</taxon>
        <taxon>Arthropoda</taxon>
        <taxon>Hexapoda</taxon>
        <taxon>Insecta</taxon>
        <taxon>Pterygota</taxon>
        <taxon>Neoptera</taxon>
        <taxon>Endopterygota</taxon>
        <taxon>Coleoptera</taxon>
        <taxon>Polyphaga</taxon>
        <taxon>Cucujiformia</taxon>
        <taxon>Chrysomeloidea</taxon>
        <taxon>Cerambycidae</taxon>
        <taxon>Cerambycinae</taxon>
        <taxon>Callichromatini</taxon>
        <taxon>Aromia</taxon>
    </lineage>
</organism>
<evidence type="ECO:0000259" key="4">
    <source>
        <dbReference type="PROSITE" id="PS50055"/>
    </source>
</evidence>
<evidence type="ECO:0008006" key="8">
    <source>
        <dbReference type="Google" id="ProtNLM"/>
    </source>
</evidence>
<dbReference type="InterPro" id="IPR016130">
    <property type="entry name" value="Tyr_Pase_AS"/>
</dbReference>
<dbReference type="SUPFAM" id="SSF50729">
    <property type="entry name" value="PH domain-like"/>
    <property type="match status" value="1"/>
</dbReference>
<dbReference type="PANTHER" id="PTHR10807:SF75">
    <property type="entry name" value="PHOSPHATIDYLINOSITOL-3-PHOSPHATE PHOSPHATASE"/>
    <property type="match status" value="1"/>
</dbReference>
<evidence type="ECO:0000313" key="7">
    <source>
        <dbReference type="Proteomes" id="UP001162162"/>
    </source>
</evidence>
<evidence type="ECO:0000313" key="6">
    <source>
        <dbReference type="EMBL" id="KAJ8958513.1"/>
    </source>
</evidence>
<dbReference type="EMBL" id="JAPWTK010000017">
    <property type="protein sequence ID" value="KAJ8958513.1"/>
    <property type="molecule type" value="Genomic_DNA"/>
</dbReference>
<feature type="active site" description="Phosphocysteine intermediate" evidence="2">
    <location>
        <position position="399"/>
    </location>
</feature>
<feature type="domain" description="Myotubularin phosphatase" evidence="5">
    <location>
        <begin position="137"/>
        <end position="530"/>
    </location>
</feature>
<evidence type="ECO:0000256" key="2">
    <source>
        <dbReference type="PIRSR" id="PIRSR630564-1"/>
    </source>
</evidence>
<dbReference type="Gene3D" id="3.90.190.10">
    <property type="entry name" value="Protein tyrosine phosphatase superfamily"/>
    <property type="match status" value="1"/>
</dbReference>
<dbReference type="Pfam" id="PF06602">
    <property type="entry name" value="Myotub-related"/>
    <property type="match status" value="1"/>
</dbReference>
<evidence type="ECO:0000256" key="3">
    <source>
        <dbReference type="PIRSR" id="PIRSR630564-2"/>
    </source>
</evidence>
<dbReference type="InterPro" id="IPR029021">
    <property type="entry name" value="Prot-tyrosine_phosphatase-like"/>
</dbReference>
<evidence type="ECO:0000259" key="5">
    <source>
        <dbReference type="PROSITE" id="PS51339"/>
    </source>
</evidence>
<dbReference type="AlphaFoldDB" id="A0AAV8Z4L4"/>
<feature type="domain" description="Tyrosine-protein phosphatase" evidence="4">
    <location>
        <begin position="202"/>
        <end position="416"/>
    </location>
</feature>
<dbReference type="GO" id="GO:0052629">
    <property type="term" value="F:phosphatidylinositol-3,5-bisphosphate 3-phosphatase activity"/>
    <property type="evidence" value="ECO:0007669"/>
    <property type="project" value="TreeGrafter"/>
</dbReference>
<reference evidence="6" key="1">
    <citation type="journal article" date="2023" name="Insect Mol. Biol.">
        <title>Genome sequencing provides insights into the evolution of gene families encoding plant cell wall-degrading enzymes in longhorned beetles.</title>
        <authorList>
            <person name="Shin N.R."/>
            <person name="Okamura Y."/>
            <person name="Kirsch R."/>
            <person name="Pauchet Y."/>
        </authorList>
    </citation>
    <scope>NUCLEOTIDE SEQUENCE</scope>
    <source>
        <strain evidence="6">AMC_N1</strain>
    </source>
</reference>
<dbReference type="GO" id="GO:0010506">
    <property type="term" value="P:regulation of autophagy"/>
    <property type="evidence" value="ECO:0007669"/>
    <property type="project" value="TreeGrafter"/>
</dbReference>
<dbReference type="CDD" id="cd14533">
    <property type="entry name" value="PTP-MTMR3-like"/>
    <property type="match status" value="1"/>
</dbReference>
<comment type="caution">
    <text evidence="6">The sequence shown here is derived from an EMBL/GenBank/DDBJ whole genome shotgun (WGS) entry which is preliminary data.</text>
</comment>
<feature type="binding site" evidence="3">
    <location>
        <begin position="337"/>
        <end position="338"/>
    </location>
    <ligand>
        <name>substrate</name>
    </ligand>
</feature>
<dbReference type="PANTHER" id="PTHR10807">
    <property type="entry name" value="MYOTUBULARIN-RELATED"/>
    <property type="match status" value="1"/>
</dbReference>
<dbReference type="GO" id="GO:0005737">
    <property type="term" value="C:cytoplasm"/>
    <property type="evidence" value="ECO:0007669"/>
    <property type="project" value="TreeGrafter"/>
</dbReference>
<dbReference type="PROSITE" id="PS00383">
    <property type="entry name" value="TYR_PHOSPHATASE_1"/>
    <property type="match status" value="1"/>
</dbReference>
<proteinExistence type="inferred from homology"/>
<accession>A0AAV8Z4L4</accession>
<dbReference type="InterPro" id="IPR011993">
    <property type="entry name" value="PH-like_dom_sf"/>
</dbReference>
<protein>
    <recommendedName>
        <fullName evidence="8">Phosphatidylinositol-3-phosphatase</fullName>
    </recommendedName>
</protein>
<dbReference type="GO" id="GO:0046856">
    <property type="term" value="P:phosphatidylinositol dephosphorylation"/>
    <property type="evidence" value="ECO:0007669"/>
    <property type="project" value="TreeGrafter"/>
</dbReference>